<protein>
    <submittedName>
        <fullName evidence="3">Tripartite tricarboxylate transporter substrate binding protein</fullName>
    </submittedName>
</protein>
<feature type="signal peptide" evidence="2">
    <location>
        <begin position="1"/>
        <end position="28"/>
    </location>
</feature>
<accession>A0A3T0N814</accession>
<dbReference type="InterPro" id="IPR042100">
    <property type="entry name" value="Bug_dom1"/>
</dbReference>
<reference evidence="3 4" key="1">
    <citation type="submission" date="2018-10" db="EMBL/GenBank/DDBJ databases">
        <title>Parasedimentitalea marina sp. nov., a psychrophilic bacterium isolated from deep seawater of the New Britain Trench.</title>
        <authorList>
            <person name="Cao J."/>
        </authorList>
    </citation>
    <scope>NUCLEOTIDE SEQUENCE [LARGE SCALE GENOMIC DNA]</scope>
    <source>
        <strain evidence="3 4">W43</strain>
    </source>
</reference>
<organism evidence="3 4">
    <name type="scientific">Parasedimentitalea marina</name>
    <dbReference type="NCBI Taxonomy" id="2483033"/>
    <lineage>
        <taxon>Bacteria</taxon>
        <taxon>Pseudomonadati</taxon>
        <taxon>Pseudomonadota</taxon>
        <taxon>Alphaproteobacteria</taxon>
        <taxon>Rhodobacterales</taxon>
        <taxon>Paracoccaceae</taxon>
        <taxon>Parasedimentitalea</taxon>
    </lineage>
</organism>
<dbReference type="PANTHER" id="PTHR42928:SF5">
    <property type="entry name" value="BLR1237 PROTEIN"/>
    <property type="match status" value="1"/>
</dbReference>
<proteinExistence type="inferred from homology"/>
<keyword evidence="2" id="KW-0732">Signal</keyword>
<dbReference type="Pfam" id="PF03401">
    <property type="entry name" value="TctC"/>
    <property type="match status" value="1"/>
</dbReference>
<dbReference type="RefSeq" id="WP_127750781.1">
    <property type="nucleotide sequence ID" value="NZ_CP033219.1"/>
</dbReference>
<dbReference type="AlphaFoldDB" id="A0A3T0N814"/>
<keyword evidence="4" id="KW-1185">Reference proteome</keyword>
<evidence type="ECO:0000256" key="1">
    <source>
        <dbReference type="ARBA" id="ARBA00006987"/>
    </source>
</evidence>
<name>A0A3T0N814_9RHOB</name>
<dbReference type="Gene3D" id="3.40.190.150">
    <property type="entry name" value="Bordetella uptake gene, domain 1"/>
    <property type="match status" value="1"/>
</dbReference>
<evidence type="ECO:0000313" key="3">
    <source>
        <dbReference type="EMBL" id="AZV80194.1"/>
    </source>
</evidence>
<dbReference type="Proteomes" id="UP000283063">
    <property type="component" value="Chromosome"/>
</dbReference>
<dbReference type="InterPro" id="IPR005064">
    <property type="entry name" value="BUG"/>
</dbReference>
<dbReference type="Gene3D" id="3.40.190.10">
    <property type="entry name" value="Periplasmic binding protein-like II"/>
    <property type="match status" value="1"/>
</dbReference>
<comment type="similarity">
    <text evidence="1">Belongs to the UPF0065 (bug) family.</text>
</comment>
<dbReference type="PIRSF" id="PIRSF017082">
    <property type="entry name" value="YflP"/>
    <property type="match status" value="1"/>
</dbReference>
<dbReference type="EMBL" id="CP033219">
    <property type="protein sequence ID" value="AZV80194.1"/>
    <property type="molecule type" value="Genomic_DNA"/>
</dbReference>
<dbReference type="CDD" id="cd07012">
    <property type="entry name" value="PBP2_Bug_TTT"/>
    <property type="match status" value="1"/>
</dbReference>
<dbReference type="PANTHER" id="PTHR42928">
    <property type="entry name" value="TRICARBOXYLATE-BINDING PROTEIN"/>
    <property type="match status" value="1"/>
</dbReference>
<dbReference type="KEGG" id="sedi:EBB79_21385"/>
<sequence length="326" mass="33875">MKLLASHLKAATAAVVAGLGIAATPASAVDLPCDTAQLIVPWGPGGGTSVIFGIFEQAIQNSDSPVKIKVVTMPGQGGGLGAKEAHAAKPDGCTLFAIHQHLPVNYINGVTDFNWDGFEPVAMLTDTPEIIGAGGHVEYNDLDGMLAAAKASPGSIPTGVSMGATSHFLWIILGSKTGADFAYVPFQGGTAGRITGLLNGSIDLGGINMAAARTQRGDGNLKAFAIASNERSDLIPDVPTLKELGVDMTFSLTRGVMLPKGTSPEIVALWAEVFKGPTEDATFVAEQAAKGTSVEYLGPEDYAKWWEATSAEFIDAAKELKMGRFQ</sequence>
<feature type="chain" id="PRO_5019037507" evidence="2">
    <location>
        <begin position="29"/>
        <end position="326"/>
    </location>
</feature>
<gene>
    <name evidence="3" type="ORF">EBB79_21385</name>
</gene>
<dbReference type="OrthoDB" id="7248487at2"/>
<evidence type="ECO:0000313" key="4">
    <source>
        <dbReference type="Proteomes" id="UP000283063"/>
    </source>
</evidence>
<evidence type="ECO:0000256" key="2">
    <source>
        <dbReference type="SAM" id="SignalP"/>
    </source>
</evidence>